<name>A0A150X352_9BACT</name>
<feature type="transmembrane region" description="Helical" evidence="1">
    <location>
        <begin position="83"/>
        <end position="109"/>
    </location>
</feature>
<comment type="caution">
    <text evidence="2">The sequence shown here is derived from an EMBL/GenBank/DDBJ whole genome shotgun (WGS) entry which is preliminary data.</text>
</comment>
<sequence length="237" mass="27399">MTALEAKAIQLYLADLDVDEVEFYNELYDHITTAYIERTDRSLCIKEFLKDVIIPSFGGEKALRAEIDKQKKIVRKGIYKEALLLYLSFFSTPKGLFKSTLVLCMILVFNEVSTTRTLFSALVILAICLPFWLINIIQWRFKSKCRKRKLPFYTSHTNRIVLLIATLLVAVLQGLPDITSRILYGERFSLLRVLEANATIHSISAFLFIIYGWVCLEMIWRKTTINKKITSKFLAQP</sequence>
<evidence type="ECO:0000256" key="1">
    <source>
        <dbReference type="SAM" id="Phobius"/>
    </source>
</evidence>
<dbReference type="STRING" id="296218.AWN68_10705"/>
<accession>A0A150X352</accession>
<organism evidence="2 3">
    <name type="scientific">Roseivirga echinicomitans</name>
    <dbReference type="NCBI Taxonomy" id="296218"/>
    <lineage>
        <taxon>Bacteria</taxon>
        <taxon>Pseudomonadati</taxon>
        <taxon>Bacteroidota</taxon>
        <taxon>Cytophagia</taxon>
        <taxon>Cytophagales</taxon>
        <taxon>Roseivirgaceae</taxon>
        <taxon>Roseivirga</taxon>
    </lineage>
</organism>
<keyword evidence="3" id="KW-1185">Reference proteome</keyword>
<feature type="transmembrane region" description="Helical" evidence="1">
    <location>
        <begin position="121"/>
        <end position="139"/>
    </location>
</feature>
<dbReference type="OrthoDB" id="982093at2"/>
<evidence type="ECO:0000313" key="3">
    <source>
        <dbReference type="Proteomes" id="UP000075615"/>
    </source>
</evidence>
<feature type="transmembrane region" description="Helical" evidence="1">
    <location>
        <begin position="160"/>
        <end position="178"/>
    </location>
</feature>
<keyword evidence="1" id="KW-0472">Membrane</keyword>
<reference evidence="2 3" key="1">
    <citation type="submission" date="2016-01" db="EMBL/GenBank/DDBJ databases">
        <title>Genome sequencing of Roseivirga echinicomitans KMM 6058.</title>
        <authorList>
            <person name="Selvaratnam C."/>
            <person name="Thevarajoo S."/>
            <person name="Goh K.M."/>
            <person name="Ee R."/>
            <person name="Chan K.-G."/>
            <person name="Chong C.S."/>
        </authorList>
    </citation>
    <scope>NUCLEOTIDE SEQUENCE [LARGE SCALE GENOMIC DNA]</scope>
    <source>
        <strain evidence="2 3">KMM 6058</strain>
    </source>
</reference>
<dbReference type="EMBL" id="LRDB01000050">
    <property type="protein sequence ID" value="KYG73148.1"/>
    <property type="molecule type" value="Genomic_DNA"/>
</dbReference>
<gene>
    <name evidence="2" type="ORF">AWN68_10705</name>
</gene>
<keyword evidence="1" id="KW-1133">Transmembrane helix</keyword>
<proteinExistence type="predicted"/>
<dbReference type="Proteomes" id="UP000075615">
    <property type="component" value="Unassembled WGS sequence"/>
</dbReference>
<dbReference type="AlphaFoldDB" id="A0A150X352"/>
<dbReference type="RefSeq" id="WP_068418269.1">
    <property type="nucleotide sequence ID" value="NZ_LRDB01000050.1"/>
</dbReference>
<keyword evidence="1" id="KW-0812">Transmembrane</keyword>
<evidence type="ECO:0000313" key="2">
    <source>
        <dbReference type="EMBL" id="KYG73148.1"/>
    </source>
</evidence>
<protein>
    <submittedName>
        <fullName evidence="2">Uncharacterized protein</fullName>
    </submittedName>
</protein>
<feature type="transmembrane region" description="Helical" evidence="1">
    <location>
        <begin position="198"/>
        <end position="220"/>
    </location>
</feature>